<gene>
    <name evidence="1" type="ORF">TNCT_511161</name>
</gene>
<protein>
    <submittedName>
        <fullName evidence="1">Uncharacterized protein</fullName>
    </submittedName>
</protein>
<accession>A0A8X6J9D2</accession>
<name>A0A8X6J9D2_TRICU</name>
<keyword evidence="2" id="KW-1185">Reference proteome</keyword>
<organism evidence="1 2">
    <name type="scientific">Trichonephila clavata</name>
    <name type="common">Joro spider</name>
    <name type="synonym">Nephila clavata</name>
    <dbReference type="NCBI Taxonomy" id="2740835"/>
    <lineage>
        <taxon>Eukaryota</taxon>
        <taxon>Metazoa</taxon>
        <taxon>Ecdysozoa</taxon>
        <taxon>Arthropoda</taxon>
        <taxon>Chelicerata</taxon>
        <taxon>Arachnida</taxon>
        <taxon>Araneae</taxon>
        <taxon>Araneomorphae</taxon>
        <taxon>Entelegynae</taxon>
        <taxon>Araneoidea</taxon>
        <taxon>Nephilidae</taxon>
        <taxon>Trichonephila</taxon>
    </lineage>
</organism>
<dbReference type="Proteomes" id="UP000887116">
    <property type="component" value="Unassembled WGS sequence"/>
</dbReference>
<sequence>MYVKDCCASIRKAATIEVGNASKHGSLKSFISNALLCLSHLETSLMYVSTTLKISSMYAVHTLHGKSINTLHSEIWIP</sequence>
<dbReference type="EMBL" id="BMAO01028619">
    <property type="protein sequence ID" value="GFR26055.1"/>
    <property type="molecule type" value="Genomic_DNA"/>
</dbReference>
<proteinExistence type="predicted"/>
<comment type="caution">
    <text evidence="1">The sequence shown here is derived from an EMBL/GenBank/DDBJ whole genome shotgun (WGS) entry which is preliminary data.</text>
</comment>
<evidence type="ECO:0000313" key="2">
    <source>
        <dbReference type="Proteomes" id="UP000887116"/>
    </source>
</evidence>
<dbReference type="AlphaFoldDB" id="A0A8X6J9D2"/>
<evidence type="ECO:0000313" key="1">
    <source>
        <dbReference type="EMBL" id="GFR26055.1"/>
    </source>
</evidence>
<reference evidence="1" key="1">
    <citation type="submission" date="2020-07" db="EMBL/GenBank/DDBJ databases">
        <title>Multicomponent nature underlies the extraordinary mechanical properties of spider dragline silk.</title>
        <authorList>
            <person name="Kono N."/>
            <person name="Nakamura H."/>
            <person name="Mori M."/>
            <person name="Yoshida Y."/>
            <person name="Ohtoshi R."/>
            <person name="Malay A.D."/>
            <person name="Moran D.A.P."/>
            <person name="Tomita M."/>
            <person name="Numata K."/>
            <person name="Arakawa K."/>
        </authorList>
    </citation>
    <scope>NUCLEOTIDE SEQUENCE</scope>
</reference>